<dbReference type="InterPro" id="IPR013783">
    <property type="entry name" value="Ig-like_fold"/>
</dbReference>
<dbReference type="InterPro" id="IPR003598">
    <property type="entry name" value="Ig_sub2"/>
</dbReference>
<dbReference type="InterPro" id="IPR003599">
    <property type="entry name" value="Ig_sub"/>
</dbReference>
<dbReference type="AlphaFoldDB" id="A0A8J4X6S7"/>
<dbReference type="Pfam" id="PF13895">
    <property type="entry name" value="Ig_2"/>
    <property type="match status" value="1"/>
</dbReference>
<dbReference type="EMBL" id="QNUK01000032">
    <property type="protein sequence ID" value="KAF5906482.1"/>
    <property type="molecule type" value="Genomic_DNA"/>
</dbReference>
<dbReference type="InterPro" id="IPR007110">
    <property type="entry name" value="Ig-like_dom"/>
</dbReference>
<dbReference type="Proteomes" id="UP000727407">
    <property type="component" value="Unassembled WGS sequence"/>
</dbReference>
<accession>A0A8J4X6S7</accession>
<dbReference type="PROSITE" id="PS50835">
    <property type="entry name" value="IG_LIKE"/>
    <property type="match status" value="2"/>
</dbReference>
<comment type="caution">
    <text evidence="2">The sequence shown here is derived from an EMBL/GenBank/DDBJ whole genome shotgun (WGS) entry which is preliminary data.</text>
</comment>
<keyword evidence="2" id="KW-0675">Receptor</keyword>
<dbReference type="InterPro" id="IPR036179">
    <property type="entry name" value="Ig-like_dom_sf"/>
</dbReference>
<evidence type="ECO:0000259" key="1">
    <source>
        <dbReference type="PROSITE" id="PS50835"/>
    </source>
</evidence>
<feature type="domain" description="Ig-like" evidence="1">
    <location>
        <begin position="199"/>
        <end position="278"/>
    </location>
</feature>
<evidence type="ECO:0000313" key="2">
    <source>
        <dbReference type="EMBL" id="KAF5906482.1"/>
    </source>
</evidence>
<keyword evidence="3" id="KW-1185">Reference proteome</keyword>
<dbReference type="PANTHER" id="PTHR46013">
    <property type="entry name" value="VASCULAR CELL ADHESION MOLECULE 1"/>
    <property type="match status" value="1"/>
</dbReference>
<organism evidence="2 3">
    <name type="scientific">Clarias magur</name>
    <name type="common">Asian catfish</name>
    <name type="synonym">Macropteronotus magur</name>
    <dbReference type="NCBI Taxonomy" id="1594786"/>
    <lineage>
        <taxon>Eukaryota</taxon>
        <taxon>Metazoa</taxon>
        <taxon>Chordata</taxon>
        <taxon>Craniata</taxon>
        <taxon>Vertebrata</taxon>
        <taxon>Euteleostomi</taxon>
        <taxon>Actinopterygii</taxon>
        <taxon>Neopterygii</taxon>
        <taxon>Teleostei</taxon>
        <taxon>Ostariophysi</taxon>
        <taxon>Siluriformes</taxon>
        <taxon>Clariidae</taxon>
        <taxon>Clarias</taxon>
    </lineage>
</organism>
<protein>
    <submittedName>
        <fullName evidence="2">B-cell receptor CD22-like</fullName>
    </submittedName>
</protein>
<dbReference type="Gene3D" id="2.60.40.10">
    <property type="entry name" value="Immunoglobulins"/>
    <property type="match status" value="3"/>
</dbReference>
<gene>
    <name evidence="2" type="ORF">DAT39_003750</name>
</gene>
<sequence>ALGNTWSVRYNPDRSCALKGSTVFINASYTYPAEFTVKTVFWVIDPVKGKQSTDLSTVSGYSGRVEYLGDKQKHVSLRLSEVKKTDEHQYCIRVLGQKSTDKYLFSPGVILSVTDLQLIAPAEVTEGQPVLLICKTTCSLTDPTFIWYKNSRDLTTKTIKSKVNLQSVSSEDAGSYSCAVRGYEHLPSPARTLRVRYSPKNVSVSISPSGEIVEGSSVTLTCSSDANPPVEIYTWYMGTTSVGNEKTYTISNISSEDSGEYKCKCSNEIGHQDSSSVTLNVL</sequence>
<name>A0A8J4X6S7_CLAMG</name>
<feature type="non-terminal residue" evidence="2">
    <location>
        <position position="282"/>
    </location>
</feature>
<feature type="domain" description="Ig-like" evidence="1">
    <location>
        <begin position="107"/>
        <end position="194"/>
    </location>
</feature>
<dbReference type="SMART" id="SM00409">
    <property type="entry name" value="IG"/>
    <property type="match status" value="3"/>
</dbReference>
<dbReference type="PANTHER" id="PTHR46013:SF4">
    <property type="entry name" value="B-CELL RECEPTOR CD22-RELATED"/>
    <property type="match status" value="1"/>
</dbReference>
<dbReference type="OrthoDB" id="9448246at2759"/>
<dbReference type="SMART" id="SM00408">
    <property type="entry name" value="IGc2"/>
    <property type="match status" value="2"/>
</dbReference>
<dbReference type="Pfam" id="PF13927">
    <property type="entry name" value="Ig_3"/>
    <property type="match status" value="1"/>
</dbReference>
<dbReference type="SUPFAM" id="SSF48726">
    <property type="entry name" value="Immunoglobulin"/>
    <property type="match status" value="3"/>
</dbReference>
<proteinExistence type="predicted"/>
<evidence type="ECO:0000313" key="3">
    <source>
        <dbReference type="Proteomes" id="UP000727407"/>
    </source>
</evidence>
<feature type="non-terminal residue" evidence="2">
    <location>
        <position position="1"/>
    </location>
</feature>
<reference evidence="2" key="1">
    <citation type="submission" date="2020-07" db="EMBL/GenBank/DDBJ databases">
        <title>Clarias magur genome sequencing, assembly and annotation.</title>
        <authorList>
            <person name="Kushwaha B."/>
            <person name="Kumar R."/>
            <person name="Das P."/>
            <person name="Joshi C.G."/>
            <person name="Kumar D."/>
            <person name="Nagpure N.S."/>
            <person name="Pandey M."/>
            <person name="Agarwal S."/>
            <person name="Srivastava S."/>
            <person name="Singh M."/>
            <person name="Sahoo L."/>
            <person name="Jayasankar P."/>
            <person name="Meher P.K."/>
            <person name="Koringa P.G."/>
            <person name="Iquebal M.A."/>
            <person name="Das S.P."/>
            <person name="Bit A."/>
            <person name="Patnaik S."/>
            <person name="Patel N."/>
            <person name="Shah T.M."/>
            <person name="Hinsu A."/>
            <person name="Jena J.K."/>
        </authorList>
    </citation>
    <scope>NUCLEOTIDE SEQUENCE</scope>
    <source>
        <strain evidence="2">CIFAMagur01</strain>
        <tissue evidence="2">Testis</tissue>
    </source>
</reference>